<reference evidence="6" key="2">
    <citation type="submission" date="2013-02" db="EMBL/GenBank/DDBJ databases">
        <authorList>
            <person name="Gerdol M."/>
            <person name="De Moro G."/>
            <person name="Manfrin C."/>
            <person name="Venier P."/>
            <person name="Pallavicini A."/>
        </authorList>
    </citation>
    <scope>NUCLEOTIDE SEQUENCE</scope>
</reference>
<dbReference type="Pfam" id="PF14865">
    <property type="entry name" value="Macin"/>
    <property type="match status" value="1"/>
</dbReference>
<keyword evidence="4" id="KW-1015">Disulfide bond</keyword>
<feature type="chain" id="PRO_5004949465" evidence="5">
    <location>
        <begin position="23"/>
        <end position="105"/>
    </location>
</feature>
<dbReference type="SMR" id="X2D2W4"/>
<protein>
    <submittedName>
        <fullName evidence="6">Mytimacin-5</fullName>
    </submittedName>
</protein>
<evidence type="ECO:0000256" key="3">
    <source>
        <dbReference type="ARBA" id="ARBA00022525"/>
    </source>
</evidence>
<feature type="signal peptide" evidence="5">
    <location>
        <begin position="1"/>
        <end position="22"/>
    </location>
</feature>
<evidence type="ECO:0000313" key="6">
    <source>
        <dbReference type="EMBL" id="AHG59340.1"/>
    </source>
</evidence>
<proteinExistence type="evidence at transcript level"/>
<reference evidence="6" key="1">
    <citation type="journal article" date="2012" name="Dev. Comp. Immunol.">
        <title>Big defensins and mytimacins, new AMP families of the Mediterranean mussel Mytilus galloprovincialis.</title>
        <authorList>
            <person name="Gerdol M."/>
            <person name="De Moro G."/>
            <person name="Manfrin C."/>
            <person name="Venier P."/>
            <person name="Pallavicini A."/>
        </authorList>
    </citation>
    <scope>NUCLEOTIDE SEQUENCE</scope>
</reference>
<evidence type="ECO:0000256" key="1">
    <source>
        <dbReference type="ARBA" id="ARBA00004613"/>
    </source>
</evidence>
<dbReference type="GO" id="GO:0005576">
    <property type="term" value="C:extracellular region"/>
    <property type="evidence" value="ECO:0007669"/>
    <property type="project" value="UniProtKB-SubCell"/>
</dbReference>
<keyword evidence="3" id="KW-0964">Secreted</keyword>
<organism evidence="6">
    <name type="scientific">Mytilus galloprovincialis</name>
    <name type="common">Mediterranean mussel</name>
    <dbReference type="NCBI Taxonomy" id="29158"/>
    <lineage>
        <taxon>Eukaryota</taxon>
        <taxon>Metazoa</taxon>
        <taxon>Spiralia</taxon>
        <taxon>Lophotrochozoa</taxon>
        <taxon>Mollusca</taxon>
        <taxon>Bivalvia</taxon>
        <taxon>Autobranchia</taxon>
        <taxon>Pteriomorphia</taxon>
        <taxon>Mytilida</taxon>
        <taxon>Mytiloidea</taxon>
        <taxon>Mytilidae</taxon>
        <taxon>Mytilinae</taxon>
        <taxon>Mytilus</taxon>
    </lineage>
</organism>
<sequence>MKLFAFSLCLLVFVFEMKQTKGGCWATWSRCSGWSSIATGHLWLDCNTCCKCKGKSGGSCHEVHSDCFLSDTAMQCQCHHGALHGSRPSACSSMSNLDFSCDNKH</sequence>
<dbReference type="Gene3D" id="3.30.30.100">
    <property type="match status" value="1"/>
</dbReference>
<comment type="similarity">
    <text evidence="2">Belongs to the macin family.</text>
</comment>
<keyword evidence="5" id="KW-0732">Signal</keyword>
<evidence type="ECO:0000256" key="5">
    <source>
        <dbReference type="SAM" id="SignalP"/>
    </source>
</evidence>
<comment type="subcellular location">
    <subcellularLocation>
        <location evidence="1">Secreted</location>
    </subcellularLocation>
</comment>
<dbReference type="InterPro" id="IPR029230">
    <property type="entry name" value="Macin"/>
</dbReference>
<evidence type="ECO:0000256" key="4">
    <source>
        <dbReference type="ARBA" id="ARBA00023157"/>
    </source>
</evidence>
<accession>X2D2W4</accession>
<dbReference type="GO" id="GO:0006952">
    <property type="term" value="P:defense response"/>
    <property type="evidence" value="ECO:0007669"/>
    <property type="project" value="InterPro"/>
</dbReference>
<dbReference type="EMBL" id="KC677727">
    <property type="protein sequence ID" value="AHG59340.1"/>
    <property type="molecule type" value="mRNA"/>
</dbReference>
<name>X2D2W4_MYTGA</name>
<dbReference type="AlphaFoldDB" id="X2D2W4"/>
<dbReference type="InterPro" id="IPR038456">
    <property type="entry name" value="Macin_sf"/>
</dbReference>
<evidence type="ECO:0000256" key="2">
    <source>
        <dbReference type="ARBA" id="ARBA00010366"/>
    </source>
</evidence>